<protein>
    <submittedName>
        <fullName evidence="16">TonB-dependent receptor</fullName>
    </submittedName>
</protein>
<feature type="signal peptide" evidence="13">
    <location>
        <begin position="1"/>
        <end position="23"/>
    </location>
</feature>
<dbReference type="InterPro" id="IPR012910">
    <property type="entry name" value="Plug_dom"/>
</dbReference>
<evidence type="ECO:0000256" key="12">
    <source>
        <dbReference type="RuleBase" id="RU003357"/>
    </source>
</evidence>
<evidence type="ECO:0000259" key="14">
    <source>
        <dbReference type="Pfam" id="PF00593"/>
    </source>
</evidence>
<feature type="domain" description="TonB-dependent receptor-like beta-barrel" evidence="14">
    <location>
        <begin position="299"/>
        <end position="736"/>
    </location>
</feature>
<comment type="subcellular location">
    <subcellularLocation>
        <location evidence="1 11">Cell outer membrane</location>
        <topology evidence="1 11">Multi-pass membrane protein</topology>
    </subcellularLocation>
</comment>
<dbReference type="InterPro" id="IPR000531">
    <property type="entry name" value="Beta-barrel_TonB"/>
</dbReference>
<keyword evidence="13" id="KW-0732">Signal</keyword>
<dbReference type="Gene3D" id="2.40.170.20">
    <property type="entry name" value="TonB-dependent receptor, beta-barrel domain"/>
    <property type="match status" value="1"/>
</dbReference>
<keyword evidence="3 11" id="KW-1134">Transmembrane beta strand</keyword>
<gene>
    <name evidence="16" type="ORF">ACFPN2_25895</name>
</gene>
<feature type="chain" id="PRO_5047185304" evidence="13">
    <location>
        <begin position="24"/>
        <end position="797"/>
    </location>
</feature>
<keyword evidence="5 11" id="KW-0812">Transmembrane</keyword>
<evidence type="ECO:0000256" key="9">
    <source>
        <dbReference type="ARBA" id="ARBA00023136"/>
    </source>
</evidence>
<dbReference type="SUPFAM" id="SSF56935">
    <property type="entry name" value="Porins"/>
    <property type="match status" value="1"/>
</dbReference>
<evidence type="ECO:0000256" key="1">
    <source>
        <dbReference type="ARBA" id="ARBA00004571"/>
    </source>
</evidence>
<evidence type="ECO:0000256" key="6">
    <source>
        <dbReference type="ARBA" id="ARBA00023004"/>
    </source>
</evidence>
<keyword evidence="4" id="KW-0410">Iron transport</keyword>
<dbReference type="EMBL" id="JBHSDU010000014">
    <property type="protein sequence ID" value="MFC4312543.1"/>
    <property type="molecule type" value="Genomic_DNA"/>
</dbReference>
<evidence type="ECO:0000256" key="13">
    <source>
        <dbReference type="SAM" id="SignalP"/>
    </source>
</evidence>
<reference evidence="17" key="1">
    <citation type="journal article" date="2019" name="Int. J. Syst. Evol. Microbiol.">
        <title>The Global Catalogue of Microorganisms (GCM) 10K type strain sequencing project: providing services to taxonomists for standard genome sequencing and annotation.</title>
        <authorList>
            <consortium name="The Broad Institute Genomics Platform"/>
            <consortium name="The Broad Institute Genome Sequencing Center for Infectious Disease"/>
            <person name="Wu L."/>
            <person name="Ma J."/>
        </authorList>
    </citation>
    <scope>NUCLEOTIDE SEQUENCE [LARGE SCALE GENOMIC DNA]</scope>
    <source>
        <strain evidence="17">CGMCC 1.10759</strain>
    </source>
</reference>
<dbReference type="Pfam" id="PF07715">
    <property type="entry name" value="Plug"/>
    <property type="match status" value="1"/>
</dbReference>
<evidence type="ECO:0000256" key="8">
    <source>
        <dbReference type="ARBA" id="ARBA00023077"/>
    </source>
</evidence>
<name>A0ABV8T051_9GAMM</name>
<accession>A0ABV8T051</accession>
<evidence type="ECO:0000256" key="2">
    <source>
        <dbReference type="ARBA" id="ARBA00022448"/>
    </source>
</evidence>
<dbReference type="PANTHER" id="PTHR32552:SF81">
    <property type="entry name" value="TONB-DEPENDENT OUTER MEMBRANE RECEPTOR"/>
    <property type="match status" value="1"/>
</dbReference>
<evidence type="ECO:0000259" key="15">
    <source>
        <dbReference type="Pfam" id="PF07715"/>
    </source>
</evidence>
<evidence type="ECO:0000313" key="16">
    <source>
        <dbReference type="EMBL" id="MFC4312543.1"/>
    </source>
</evidence>
<dbReference type="PANTHER" id="PTHR32552">
    <property type="entry name" value="FERRICHROME IRON RECEPTOR-RELATED"/>
    <property type="match status" value="1"/>
</dbReference>
<keyword evidence="9 11" id="KW-0472">Membrane</keyword>
<evidence type="ECO:0000256" key="7">
    <source>
        <dbReference type="ARBA" id="ARBA00023065"/>
    </source>
</evidence>
<dbReference type="InterPro" id="IPR036942">
    <property type="entry name" value="Beta-barrel_TonB_sf"/>
</dbReference>
<evidence type="ECO:0000313" key="17">
    <source>
        <dbReference type="Proteomes" id="UP001595904"/>
    </source>
</evidence>
<keyword evidence="17" id="KW-1185">Reference proteome</keyword>
<keyword evidence="7" id="KW-0406">Ion transport</keyword>
<evidence type="ECO:0000256" key="10">
    <source>
        <dbReference type="ARBA" id="ARBA00023237"/>
    </source>
</evidence>
<dbReference type="Pfam" id="PF00593">
    <property type="entry name" value="TonB_dep_Rec_b-barrel"/>
    <property type="match status" value="1"/>
</dbReference>
<evidence type="ECO:0000256" key="3">
    <source>
        <dbReference type="ARBA" id="ARBA00022452"/>
    </source>
</evidence>
<dbReference type="InterPro" id="IPR039426">
    <property type="entry name" value="TonB-dep_rcpt-like"/>
</dbReference>
<keyword evidence="10 11" id="KW-0998">Cell outer membrane</keyword>
<keyword evidence="8 12" id="KW-0798">TonB box</keyword>
<evidence type="ECO:0000256" key="5">
    <source>
        <dbReference type="ARBA" id="ARBA00022692"/>
    </source>
</evidence>
<keyword evidence="6" id="KW-0408">Iron</keyword>
<comment type="caution">
    <text evidence="16">The sequence shown here is derived from an EMBL/GenBank/DDBJ whole genome shotgun (WGS) entry which is preliminary data.</text>
</comment>
<dbReference type="Proteomes" id="UP001595904">
    <property type="component" value="Unassembled WGS sequence"/>
</dbReference>
<keyword evidence="16" id="KW-0675">Receptor</keyword>
<feature type="domain" description="TonB-dependent receptor plug" evidence="15">
    <location>
        <begin position="53"/>
        <end position="158"/>
    </location>
</feature>
<comment type="similarity">
    <text evidence="11 12">Belongs to the TonB-dependent receptor family.</text>
</comment>
<keyword evidence="2 11" id="KW-0813">Transport</keyword>
<dbReference type="PROSITE" id="PS52016">
    <property type="entry name" value="TONB_DEPENDENT_REC_3"/>
    <property type="match status" value="1"/>
</dbReference>
<evidence type="ECO:0000256" key="11">
    <source>
        <dbReference type="PROSITE-ProRule" id="PRU01360"/>
    </source>
</evidence>
<dbReference type="RefSeq" id="WP_380602029.1">
    <property type="nucleotide sequence ID" value="NZ_JBHSDU010000014.1"/>
</dbReference>
<proteinExistence type="inferred from homology"/>
<sequence length="797" mass="87697">MRTRILDLATGSGLLLIAATVSAQSVPVAAPEEAASVGVEEIVVTARRRFESLQDVPQTVNAVTSDALQELNLQRFEDVQAVVPGLTLSGGNSGYTTAATVRGASFEVESGATATVEFYLNDSPIQSNYLFQSMYDLGQIEVLRGPQGTLRGRASPSGSITVTSQRPDLTDFGGYLNVTATNQQGSNVNGAVNVPIVTDRLALRVAGLFDENDYDQVRSINNSTHPFQRSKSGRATLLWEPTDTINATVMYQNIDRTLHSFDAYQSFHLVEPTAPVVNTATDPEIAASDRLSITDGAREATQDMDIITAQLNWSVAGQVLSYVGSYTEQELNALSPQDRGNRARGLEIYQDLHIHETNKSHELRLASEERLFNVLDYTVGAFYFDSTTPSEYTSETIVGIQAGPIINPITVVRTPIVRRGGFEERSFFGNLTYHFSDRTELSGGLRRITYETKDVTLLNGRALADIADKEEPTIYNVAASHRFTDDFMVYVNHGKSWRNGPSTIGVTRELTPRLDQFTNLEEETSKSYEAGFKADWLNRRLRVNASLFYQDFSNFIYRGPPVYYVNFDQTGPIPSTFNFVANVDATVKGGELEVTFQPSDRLRIGAAFSYAKGEIDNGLVACNDFNRDGIPDRNPPAPTVQQITDAAGNNEAVASCRVNDRLSFAPDWSATLTPEYALPITPRMDAFVRGLFTYYPSNERDPNNSYDQVGAYGLLNLYAGIRSPDGAWEVALFAKNATNTGETLELGGSPMTTNYQRLLPPTFQTTEGSSLASPYMTARYTPPREIGLNVRYSFGSR</sequence>
<evidence type="ECO:0000256" key="4">
    <source>
        <dbReference type="ARBA" id="ARBA00022496"/>
    </source>
</evidence>
<organism evidence="16 17">
    <name type="scientific">Steroidobacter flavus</name>
    <dbReference type="NCBI Taxonomy" id="1842136"/>
    <lineage>
        <taxon>Bacteria</taxon>
        <taxon>Pseudomonadati</taxon>
        <taxon>Pseudomonadota</taxon>
        <taxon>Gammaproteobacteria</taxon>
        <taxon>Steroidobacterales</taxon>
        <taxon>Steroidobacteraceae</taxon>
        <taxon>Steroidobacter</taxon>
    </lineage>
</organism>